<evidence type="ECO:0000259" key="2">
    <source>
        <dbReference type="Pfam" id="PF02926"/>
    </source>
</evidence>
<dbReference type="InterPro" id="IPR004114">
    <property type="entry name" value="THUMP_dom"/>
</dbReference>
<accession>A0AAD8PF07</accession>
<sequence length="274" mass="30689">MGEKHRTNSGGGSRPPWKRGKHRDGKLEIGSRGLLITNSASRKHKEAMQECLTILREHCESLHPEYATEGSSSASAGPVNVEEAIKRELEGNKRYFDRFVPGPCISQNLNVVHFQNEVDLPSTYVRDIFHKMLGSDPYSARFLCRIVPYDLVCKAEGEPFTEALTALVAREFPESQANGVVQKEEQKEYVTWSLSYGCRNSNALKRQDVLDLAVQLVGRNYRVDLRKPDKLLVVEVVKGSCGLAVISDYKAIAHFKLNISQPRLSCEEDAKAVI</sequence>
<dbReference type="Pfam" id="PF02926">
    <property type="entry name" value="THUMP"/>
    <property type="match status" value="1"/>
</dbReference>
<dbReference type="PANTHER" id="PTHR13452">
    <property type="entry name" value="THUMP DOMAIN CONTAINING PROTEIN 1-RELATED"/>
    <property type="match status" value="1"/>
</dbReference>
<organism evidence="3 4">
    <name type="scientific">Babesia gibsoni</name>
    <dbReference type="NCBI Taxonomy" id="33632"/>
    <lineage>
        <taxon>Eukaryota</taxon>
        <taxon>Sar</taxon>
        <taxon>Alveolata</taxon>
        <taxon>Apicomplexa</taxon>
        <taxon>Aconoidasida</taxon>
        <taxon>Piroplasmida</taxon>
        <taxon>Babesiidae</taxon>
        <taxon>Babesia</taxon>
    </lineage>
</organism>
<evidence type="ECO:0000313" key="3">
    <source>
        <dbReference type="EMBL" id="KAK1444188.1"/>
    </source>
</evidence>
<dbReference type="SUPFAM" id="SSF143437">
    <property type="entry name" value="THUMP domain-like"/>
    <property type="match status" value="1"/>
</dbReference>
<reference evidence="3" key="1">
    <citation type="submission" date="2023-08" db="EMBL/GenBank/DDBJ databases">
        <title>Draft sequence of the Babesia gibsoni genome.</title>
        <authorList>
            <person name="Yamagishi J.Y."/>
            <person name="Xuan X.X."/>
        </authorList>
    </citation>
    <scope>NUCLEOTIDE SEQUENCE</scope>
    <source>
        <strain evidence="3">Azabu</strain>
    </source>
</reference>
<protein>
    <submittedName>
        <fullName evidence="3">THUMP domain-containing protein 1 like protein</fullName>
    </submittedName>
</protein>
<dbReference type="GO" id="GO:0006400">
    <property type="term" value="P:tRNA modification"/>
    <property type="evidence" value="ECO:0007669"/>
    <property type="project" value="InterPro"/>
</dbReference>
<dbReference type="EMBL" id="JAVEPI010000001">
    <property type="protein sequence ID" value="KAK1444188.1"/>
    <property type="molecule type" value="Genomic_DNA"/>
</dbReference>
<dbReference type="AlphaFoldDB" id="A0AAD8PF07"/>
<name>A0AAD8PF07_BABGI</name>
<keyword evidence="4" id="KW-1185">Reference proteome</keyword>
<feature type="domain" description="THUMP" evidence="2">
    <location>
        <begin position="182"/>
        <end position="245"/>
    </location>
</feature>
<gene>
    <name evidence="3" type="ORF">BgAZ_100940</name>
</gene>
<dbReference type="GO" id="GO:0003723">
    <property type="term" value="F:RNA binding"/>
    <property type="evidence" value="ECO:0007669"/>
    <property type="project" value="InterPro"/>
</dbReference>
<dbReference type="PANTHER" id="PTHR13452:SF10">
    <property type="entry name" value="THUMP DOMAIN-CONTAINING PROTEIN 1"/>
    <property type="match status" value="1"/>
</dbReference>
<dbReference type="Gene3D" id="3.30.2300.10">
    <property type="entry name" value="THUMP superfamily"/>
    <property type="match status" value="1"/>
</dbReference>
<feature type="region of interest" description="Disordered" evidence="1">
    <location>
        <begin position="1"/>
        <end position="32"/>
    </location>
</feature>
<evidence type="ECO:0000256" key="1">
    <source>
        <dbReference type="SAM" id="MobiDB-lite"/>
    </source>
</evidence>
<evidence type="ECO:0000313" key="4">
    <source>
        <dbReference type="Proteomes" id="UP001230268"/>
    </source>
</evidence>
<dbReference type="InterPro" id="IPR040183">
    <property type="entry name" value="THUMPD1-like"/>
</dbReference>
<dbReference type="CDD" id="cd11717">
    <property type="entry name" value="THUMP_THUMPD1_like"/>
    <property type="match status" value="1"/>
</dbReference>
<dbReference type="Proteomes" id="UP001230268">
    <property type="component" value="Unassembled WGS sequence"/>
</dbReference>
<proteinExistence type="predicted"/>
<comment type="caution">
    <text evidence="3">The sequence shown here is derived from an EMBL/GenBank/DDBJ whole genome shotgun (WGS) entry which is preliminary data.</text>
</comment>